<dbReference type="SUPFAM" id="SSF144232">
    <property type="entry name" value="HIT/MYND zinc finger-like"/>
    <property type="match status" value="1"/>
</dbReference>
<dbReference type="PROSITE" id="PS01360">
    <property type="entry name" value="ZF_MYND_1"/>
    <property type="match status" value="1"/>
</dbReference>
<dbReference type="SMART" id="SM00671">
    <property type="entry name" value="SEL1"/>
    <property type="match status" value="4"/>
</dbReference>
<evidence type="ECO:0000256" key="6">
    <source>
        <dbReference type="SAM" id="MobiDB-lite"/>
    </source>
</evidence>
<organism evidence="8 9">
    <name type="scientific">Thalassiosira oceanica</name>
    <name type="common">Marine diatom</name>
    <dbReference type="NCBI Taxonomy" id="159749"/>
    <lineage>
        <taxon>Eukaryota</taxon>
        <taxon>Sar</taxon>
        <taxon>Stramenopiles</taxon>
        <taxon>Ochrophyta</taxon>
        <taxon>Bacillariophyta</taxon>
        <taxon>Coscinodiscophyceae</taxon>
        <taxon>Thalassiosirophycidae</taxon>
        <taxon>Thalassiosirales</taxon>
        <taxon>Thalassiosiraceae</taxon>
        <taxon>Thalassiosira</taxon>
    </lineage>
</organism>
<keyword evidence="9" id="KW-1185">Reference proteome</keyword>
<keyword evidence="2 5" id="KW-0863">Zinc-finger</keyword>
<feature type="domain" description="MYND-type" evidence="7">
    <location>
        <begin position="444"/>
        <end position="485"/>
    </location>
</feature>
<dbReference type="AlphaFoldDB" id="K0QYW2"/>
<evidence type="ECO:0000256" key="4">
    <source>
        <dbReference type="ARBA" id="ARBA00038101"/>
    </source>
</evidence>
<dbReference type="InterPro" id="IPR050767">
    <property type="entry name" value="Sel1_AlgK"/>
</dbReference>
<keyword evidence="1" id="KW-0479">Metal-binding</keyword>
<comment type="similarity">
    <text evidence="4">Belongs to the sel-1 family.</text>
</comment>
<proteinExistence type="inferred from homology"/>
<evidence type="ECO:0000259" key="7">
    <source>
        <dbReference type="PROSITE" id="PS50865"/>
    </source>
</evidence>
<dbReference type="PANTHER" id="PTHR11102:SF147">
    <property type="entry name" value="SEL1L ADAPTOR SUBUNIT OF ERAD E3 UBIQUITIN LIGASE"/>
    <property type="match status" value="1"/>
</dbReference>
<dbReference type="eggNOG" id="ENOG502RZ2E">
    <property type="taxonomic scope" value="Eukaryota"/>
</dbReference>
<comment type="caution">
    <text evidence="8">The sequence shown here is derived from an EMBL/GenBank/DDBJ whole genome shotgun (WGS) entry which is preliminary data.</text>
</comment>
<dbReference type="EMBL" id="AGNL01049591">
    <property type="protein sequence ID" value="EJK44513.1"/>
    <property type="molecule type" value="Genomic_DNA"/>
</dbReference>
<dbReference type="SUPFAM" id="SSF81901">
    <property type="entry name" value="HCP-like"/>
    <property type="match status" value="2"/>
</dbReference>
<evidence type="ECO:0000256" key="2">
    <source>
        <dbReference type="ARBA" id="ARBA00022771"/>
    </source>
</evidence>
<dbReference type="GO" id="GO:0036503">
    <property type="term" value="P:ERAD pathway"/>
    <property type="evidence" value="ECO:0007669"/>
    <property type="project" value="TreeGrafter"/>
</dbReference>
<feature type="region of interest" description="Disordered" evidence="6">
    <location>
        <begin position="301"/>
        <end position="371"/>
    </location>
</feature>
<dbReference type="GO" id="GO:0008270">
    <property type="term" value="F:zinc ion binding"/>
    <property type="evidence" value="ECO:0007669"/>
    <property type="project" value="UniProtKB-KW"/>
</dbReference>
<accession>K0QYW2</accession>
<dbReference type="GO" id="GO:0005789">
    <property type="term" value="C:endoplasmic reticulum membrane"/>
    <property type="evidence" value="ECO:0007669"/>
    <property type="project" value="TreeGrafter"/>
</dbReference>
<feature type="compositionally biased region" description="Basic and acidic residues" evidence="6">
    <location>
        <begin position="196"/>
        <end position="206"/>
    </location>
</feature>
<keyword evidence="3" id="KW-0862">Zinc</keyword>
<dbReference type="Gene3D" id="1.25.40.10">
    <property type="entry name" value="Tetratricopeptide repeat domain"/>
    <property type="match status" value="2"/>
</dbReference>
<dbReference type="InterPro" id="IPR011990">
    <property type="entry name" value="TPR-like_helical_dom_sf"/>
</dbReference>
<dbReference type="Pfam" id="PF08238">
    <property type="entry name" value="Sel1"/>
    <property type="match status" value="5"/>
</dbReference>
<dbReference type="PROSITE" id="PS50865">
    <property type="entry name" value="ZF_MYND_2"/>
    <property type="match status" value="1"/>
</dbReference>
<feature type="non-terminal residue" evidence="8">
    <location>
        <position position="1"/>
    </location>
</feature>
<dbReference type="InterPro" id="IPR006597">
    <property type="entry name" value="Sel1-like"/>
</dbReference>
<evidence type="ECO:0000256" key="1">
    <source>
        <dbReference type="ARBA" id="ARBA00022723"/>
    </source>
</evidence>
<dbReference type="PANTHER" id="PTHR11102">
    <property type="entry name" value="SEL-1-LIKE PROTEIN"/>
    <property type="match status" value="1"/>
</dbReference>
<feature type="region of interest" description="Disordered" evidence="6">
    <location>
        <begin position="181"/>
        <end position="259"/>
    </location>
</feature>
<evidence type="ECO:0000313" key="9">
    <source>
        <dbReference type="Proteomes" id="UP000266841"/>
    </source>
</evidence>
<dbReference type="Proteomes" id="UP000266841">
    <property type="component" value="Unassembled WGS sequence"/>
</dbReference>
<gene>
    <name evidence="8" type="ORF">THAOC_36935</name>
</gene>
<dbReference type="OrthoDB" id="193263at2759"/>
<reference evidence="8 9" key="1">
    <citation type="journal article" date="2012" name="Genome Biol.">
        <title>Genome and low-iron response of an oceanic diatom adapted to chronic iron limitation.</title>
        <authorList>
            <person name="Lommer M."/>
            <person name="Specht M."/>
            <person name="Roy A.S."/>
            <person name="Kraemer L."/>
            <person name="Andreson R."/>
            <person name="Gutowska M.A."/>
            <person name="Wolf J."/>
            <person name="Bergner S.V."/>
            <person name="Schilhabel M.B."/>
            <person name="Klostermeier U.C."/>
            <person name="Beiko R.G."/>
            <person name="Rosenstiel P."/>
            <person name="Hippler M."/>
            <person name="Laroche J."/>
        </authorList>
    </citation>
    <scope>NUCLEOTIDE SEQUENCE [LARGE SCALE GENOMIC DNA]</scope>
    <source>
        <strain evidence="8 9">CCMP1005</strain>
    </source>
</reference>
<protein>
    <recommendedName>
        <fullName evidence="7">MYND-type domain-containing protein</fullName>
    </recommendedName>
</protein>
<name>K0QYW2_THAOC</name>
<sequence length="730" mass="80454">TGGKEGSGGDQLPRGQILPWRAWIAKGHAKGRAKEDKMKAAKLWSKAAMQGHAESRHNLGAIEITRGNRDRAVRHFLISAMMGHKESVEKIKRAFMAGVATKEQYAQALKGYQYAVEQMKSHNRDEAMLHIANIRYMLNYWYLMVRLSRHRRPDGGFLPARPGARGDPLWLSRTTHPLAHETLRVSRMDTASASDPRLDDHAHETVHPGGGPPTPLPPLAAEQPHLRGGPSGRPRDYSFTDAPSRSSRPPAPSPPSRYAKVAPFSVLGLPSTSRAQGCPSRGRVPCVEQVGLASLKAQLADHVSSPKAATALLHHETRRRSANTESKIRIGQGTATSALSVLPDHPKPGGSNNARTPCDSKKQSFGCPPQHQASVQASGVAMREMSFIEGPSVQQQVATQLGCHRMCSLFLTQSDTFFVHSKITVILNLTMSCVPVAGDDDGVCANCGKQGSDTFKLKNCTACRLVKYCGVDCQRAHRKQHKKACKQRADELKDEQLYSQGYERMEVDFCPICTLPLPIPMDEHSSINVCCMKRICNGCDFAAGKRGMHDCPFCRTPYPDNDADILAMITVRVAKKDPEAINYLGEQYYHGELGLQKNMCKAVKLWTDAVELGSIEALFNLGAAYDNGEGAKEDKKKAVQLYTRAAMQGHAESRYQLGYFEGDKGRYDRAVRHFLVSAKMGDKESVESMKKMLMAGVATKEQYAEALKGYQGVVEEMKSHDRDEAKRLGY</sequence>
<evidence type="ECO:0000313" key="8">
    <source>
        <dbReference type="EMBL" id="EJK44513.1"/>
    </source>
</evidence>
<dbReference type="Pfam" id="PF01753">
    <property type="entry name" value="zf-MYND"/>
    <property type="match status" value="1"/>
</dbReference>
<evidence type="ECO:0000256" key="5">
    <source>
        <dbReference type="PROSITE-ProRule" id="PRU00134"/>
    </source>
</evidence>
<dbReference type="InterPro" id="IPR002893">
    <property type="entry name" value="Znf_MYND"/>
</dbReference>
<dbReference type="Gene3D" id="6.10.140.2220">
    <property type="match status" value="1"/>
</dbReference>
<evidence type="ECO:0000256" key="3">
    <source>
        <dbReference type="ARBA" id="ARBA00022833"/>
    </source>
</evidence>